<reference evidence="2 3" key="1">
    <citation type="submission" date="2016-11" db="EMBL/GenBank/DDBJ databases">
        <authorList>
            <person name="Jaros S."/>
            <person name="Januszkiewicz K."/>
            <person name="Wedrychowicz H."/>
        </authorList>
    </citation>
    <scope>NUCLEOTIDE SEQUENCE [LARGE SCALE GENOMIC DNA]</scope>
    <source>
        <strain evidence="2 3">DSM 46144</strain>
    </source>
</reference>
<accession>A0A1M7RIC5</accession>
<evidence type="ECO:0000256" key="1">
    <source>
        <dbReference type="SAM" id="MobiDB-lite"/>
    </source>
</evidence>
<evidence type="ECO:0000313" key="3">
    <source>
        <dbReference type="Proteomes" id="UP000184440"/>
    </source>
</evidence>
<gene>
    <name evidence="2" type="ORF">SAMN05443668_113130</name>
</gene>
<name>A0A1M7RIC5_9ACTN</name>
<organism evidence="2 3">
    <name type="scientific">Cryptosporangium aurantiacum</name>
    <dbReference type="NCBI Taxonomy" id="134849"/>
    <lineage>
        <taxon>Bacteria</taxon>
        <taxon>Bacillati</taxon>
        <taxon>Actinomycetota</taxon>
        <taxon>Actinomycetes</taxon>
        <taxon>Cryptosporangiales</taxon>
        <taxon>Cryptosporangiaceae</taxon>
        <taxon>Cryptosporangium</taxon>
    </lineage>
</organism>
<protein>
    <submittedName>
        <fullName evidence="2">Uncharacterized protein</fullName>
    </submittedName>
</protein>
<proteinExistence type="predicted"/>
<feature type="region of interest" description="Disordered" evidence="1">
    <location>
        <begin position="1"/>
        <end position="175"/>
    </location>
</feature>
<dbReference type="OrthoDB" id="3298692at2"/>
<feature type="compositionally biased region" description="Acidic residues" evidence="1">
    <location>
        <begin position="67"/>
        <end position="80"/>
    </location>
</feature>
<dbReference type="Proteomes" id="UP000184440">
    <property type="component" value="Unassembled WGS sequence"/>
</dbReference>
<feature type="compositionally biased region" description="Acidic residues" evidence="1">
    <location>
        <begin position="8"/>
        <end position="28"/>
    </location>
</feature>
<dbReference type="STRING" id="134849.SAMN05443668_113130"/>
<feature type="compositionally biased region" description="Acidic residues" evidence="1">
    <location>
        <begin position="40"/>
        <end position="51"/>
    </location>
</feature>
<dbReference type="RefSeq" id="WP_073262790.1">
    <property type="nucleotide sequence ID" value="NZ_FRCS01000013.1"/>
</dbReference>
<keyword evidence="3" id="KW-1185">Reference proteome</keyword>
<sequence length="219" mass="21998">MDGHVGDDFPEDLPDDGAADESFSDGSEEPLGVGDAGGSWEDDTVDLDGEDAGWPADDEHPIGSDAVDFDAEYTSEEDLPAEPAPADAGESPDADPETVPGVGDDEPVGLGADPDLPSGEGGDGGWLDLPDLASVEVPEPAGGPPWVDTGLLGDDGAPADVPVTGDSVPATPEGGAEDLRAALGEPPLVGDPTDAAYQDLVASEDPAVRNLARLWGPPA</sequence>
<dbReference type="AlphaFoldDB" id="A0A1M7RIC5"/>
<evidence type="ECO:0000313" key="2">
    <source>
        <dbReference type="EMBL" id="SHN46007.1"/>
    </source>
</evidence>
<dbReference type="EMBL" id="FRCS01000013">
    <property type="protein sequence ID" value="SHN46007.1"/>
    <property type="molecule type" value="Genomic_DNA"/>
</dbReference>